<evidence type="ECO:0000256" key="1">
    <source>
        <dbReference type="ARBA" id="ARBA00010134"/>
    </source>
</evidence>
<dbReference type="FunFam" id="1.10.533.10:FF:000024">
    <property type="entry name" value="caspase-2 isoform X1"/>
    <property type="match status" value="1"/>
</dbReference>
<dbReference type="InterPro" id="IPR011600">
    <property type="entry name" value="Pept_C14_caspase"/>
</dbReference>
<feature type="domain" description="CARD" evidence="15">
    <location>
        <begin position="7"/>
        <end position="96"/>
    </location>
</feature>
<keyword evidence="4" id="KW-0378">Hydrolase</keyword>
<evidence type="ECO:0000256" key="12">
    <source>
        <dbReference type="RuleBase" id="RU003971"/>
    </source>
</evidence>
<dbReference type="Gene3D" id="3.40.50.1460">
    <property type="match status" value="1"/>
</dbReference>
<comment type="catalytic activity">
    <reaction evidence="7">
        <text>Strict requirement for an Asp residue at P1, with 316-Asp being essential for proteolytic activity and has a preferred cleavage sequence of Val-Asp-Val-Ala-Asp-|-.</text>
        <dbReference type="EC" id="3.4.22.55"/>
    </reaction>
</comment>
<accession>V9KZT1</accession>
<dbReference type="SUPFAM" id="SSF47986">
    <property type="entry name" value="DEATH domain"/>
    <property type="match status" value="1"/>
</dbReference>
<evidence type="ECO:0000256" key="4">
    <source>
        <dbReference type="ARBA" id="ARBA00022801"/>
    </source>
</evidence>
<dbReference type="PROSITE" id="PS50207">
    <property type="entry name" value="CASPASE_P10"/>
    <property type="match status" value="1"/>
</dbReference>
<protein>
    <recommendedName>
        <fullName evidence="9">Caspase-2</fullName>
        <ecNumber evidence="8">3.4.22.55</ecNumber>
    </recommendedName>
    <alternativeName>
        <fullName evidence="10">Protease ICH-1</fullName>
    </alternativeName>
</protein>
<proteinExistence type="evidence at transcript level"/>
<dbReference type="MEROPS" id="C14.006"/>
<dbReference type="InterPro" id="IPR002138">
    <property type="entry name" value="Pept_C14_p10"/>
</dbReference>
<dbReference type="GO" id="GO:0006915">
    <property type="term" value="P:apoptotic process"/>
    <property type="evidence" value="ECO:0007669"/>
    <property type="project" value="UniProtKB-KW"/>
</dbReference>
<evidence type="ECO:0000259" key="15">
    <source>
        <dbReference type="PROSITE" id="PS50209"/>
    </source>
</evidence>
<dbReference type="SMART" id="SM00115">
    <property type="entry name" value="CASc"/>
    <property type="match status" value="1"/>
</dbReference>
<dbReference type="PANTHER" id="PTHR47901">
    <property type="entry name" value="CASPASE RECRUITMENT DOMAIN-CONTAINING PROTEIN 18"/>
    <property type="match status" value="1"/>
</dbReference>
<dbReference type="Gene3D" id="1.10.533.10">
    <property type="entry name" value="Death Domain, Fas"/>
    <property type="match status" value="1"/>
</dbReference>
<comment type="similarity">
    <text evidence="1 12">Belongs to the peptidase C14A family.</text>
</comment>
<evidence type="ECO:0000256" key="9">
    <source>
        <dbReference type="ARBA" id="ARBA00068180"/>
    </source>
</evidence>
<dbReference type="Pfam" id="PF00656">
    <property type="entry name" value="Peptidase_C14"/>
    <property type="match status" value="1"/>
</dbReference>
<dbReference type="PROSITE" id="PS01121">
    <property type="entry name" value="CASPASE_HIS"/>
    <property type="match status" value="1"/>
</dbReference>
<dbReference type="EMBL" id="JW871890">
    <property type="protein sequence ID" value="AFP04408.1"/>
    <property type="molecule type" value="mRNA"/>
</dbReference>
<dbReference type="FunFam" id="3.30.70.1470:FF:000001">
    <property type="entry name" value="Putative caspase-2"/>
    <property type="match status" value="1"/>
</dbReference>
<keyword evidence="5" id="KW-0788">Thiol protease</keyword>
<dbReference type="GO" id="GO:0043065">
    <property type="term" value="P:positive regulation of apoptotic process"/>
    <property type="evidence" value="ECO:0007669"/>
    <property type="project" value="UniProtKB-ARBA"/>
</dbReference>
<dbReference type="SMART" id="SM00114">
    <property type="entry name" value="CARD"/>
    <property type="match status" value="1"/>
</dbReference>
<dbReference type="InterPro" id="IPR001309">
    <property type="entry name" value="Pept_C14_p20"/>
</dbReference>
<evidence type="ECO:0000256" key="10">
    <source>
        <dbReference type="ARBA" id="ARBA00076240"/>
    </source>
</evidence>
<evidence type="ECO:0000256" key="11">
    <source>
        <dbReference type="PIRSR" id="PIRSR038001-1"/>
    </source>
</evidence>
<dbReference type="InterPro" id="IPR016129">
    <property type="entry name" value="Caspase_his_AS"/>
</dbReference>
<feature type="domain" description="Caspase family p10" evidence="13">
    <location>
        <begin position="314"/>
        <end position="395"/>
    </location>
</feature>
<evidence type="ECO:0000256" key="5">
    <source>
        <dbReference type="ARBA" id="ARBA00022807"/>
    </source>
</evidence>
<dbReference type="InterPro" id="IPR002398">
    <property type="entry name" value="Pept_C14"/>
</dbReference>
<dbReference type="PROSITE" id="PS50209">
    <property type="entry name" value="CARD"/>
    <property type="match status" value="1"/>
</dbReference>
<organism evidence="16">
    <name type="scientific">Callorhinchus milii</name>
    <name type="common">Ghost shark</name>
    <dbReference type="NCBI Taxonomy" id="7868"/>
    <lineage>
        <taxon>Eukaryota</taxon>
        <taxon>Metazoa</taxon>
        <taxon>Chordata</taxon>
        <taxon>Craniata</taxon>
        <taxon>Vertebrata</taxon>
        <taxon>Chondrichthyes</taxon>
        <taxon>Holocephali</taxon>
        <taxon>Chimaeriformes</taxon>
        <taxon>Callorhinchidae</taxon>
        <taxon>Callorhinchus</taxon>
    </lineage>
</organism>
<name>V9KZT1_CALMI</name>
<sequence length="417" mass="46737">MKGKWEMKSAESEALRKVHVTLAKQLVSTEIVHHLLSAEILTEEMVDLLETCRGTFQKNTELLRLLPKRGPRAFEEFCRALDRTKQSHLTGLLRESVTEEEALCKPTQESECVTPAKKFCSLWRVCLDAGDGSGTFSVRPTTAQFYHEHHKQSYRMASRPRGAALIVSNEVFVGEGLGHRPGGAADTGVLRALLSQLGYRVTSVCNSPAQELETRLRDFALSADHRRTDSCVVVLLSHGVEGAIYGVDGKLVQIHDIFQLFDNANCPNLQNKPKMFFIQACRGDRTDRGVDRLDGADAPGCEECDAGKERERTRRGKLPTQSDIICGYACLRGTAALRNTRQGSWYIQALVKVFTERAHNTHVADMLVQVNAVIRDREGFAPGTDFHRCKEMAEYSIFEEMEGETQRKQRRRKTAAP</sequence>
<dbReference type="PIRSF" id="PIRSF038001">
    <property type="entry name" value="Caspase_ICE"/>
    <property type="match status" value="1"/>
</dbReference>
<reference evidence="16" key="1">
    <citation type="journal article" date="2014" name="Nature">
        <title>Elephant shark genome provides unique insights into gnathostome evolution.</title>
        <authorList>
            <consortium name="International Elephant Shark Genome Sequencing Consortium"/>
            <person name="Venkatesh B."/>
            <person name="Lee A.P."/>
            <person name="Ravi V."/>
            <person name="Maurya A.K."/>
            <person name="Lian M.M."/>
            <person name="Swann J.B."/>
            <person name="Ohta Y."/>
            <person name="Flajnik M.F."/>
            <person name="Sutoh Y."/>
            <person name="Kasahara M."/>
            <person name="Hoon S."/>
            <person name="Gangu V."/>
            <person name="Roy S.W."/>
            <person name="Irimia M."/>
            <person name="Korzh V."/>
            <person name="Kondrychyn I."/>
            <person name="Lim Z.W."/>
            <person name="Tay B.H."/>
            <person name="Tohari S."/>
            <person name="Kong K.W."/>
            <person name="Ho S."/>
            <person name="Lorente-Galdos B."/>
            <person name="Quilez J."/>
            <person name="Marques-Bonet T."/>
            <person name="Raney B.J."/>
            <person name="Ingham P.W."/>
            <person name="Tay A."/>
            <person name="Hillier L.W."/>
            <person name="Minx P."/>
            <person name="Boehm T."/>
            <person name="Wilson R.K."/>
            <person name="Brenner S."/>
            <person name="Warren W.C."/>
        </authorList>
    </citation>
    <scope>NUCLEOTIDE SEQUENCE</scope>
    <source>
        <tissue evidence="16">Spleen</tissue>
    </source>
</reference>
<evidence type="ECO:0000313" key="16">
    <source>
        <dbReference type="EMBL" id="AFP04408.1"/>
    </source>
</evidence>
<dbReference type="InterPro" id="IPR029030">
    <property type="entry name" value="Caspase-like_dom_sf"/>
</dbReference>
<feature type="domain" description="Caspase family p20" evidence="14">
    <location>
        <begin position="160"/>
        <end position="285"/>
    </location>
</feature>
<keyword evidence="6" id="KW-0865">Zymogen</keyword>
<dbReference type="GO" id="GO:0006508">
    <property type="term" value="P:proteolysis"/>
    <property type="evidence" value="ECO:0007669"/>
    <property type="project" value="UniProtKB-KW"/>
</dbReference>
<dbReference type="FunFam" id="3.40.50.1460:FF:000009">
    <property type="entry name" value="Caspase 2"/>
    <property type="match status" value="1"/>
</dbReference>
<dbReference type="GO" id="GO:0004197">
    <property type="term" value="F:cysteine-type endopeptidase activity"/>
    <property type="evidence" value="ECO:0007669"/>
    <property type="project" value="InterPro"/>
</dbReference>
<dbReference type="PANTHER" id="PTHR47901:SF7">
    <property type="entry name" value="CASPASE 2"/>
    <property type="match status" value="1"/>
</dbReference>
<feature type="active site" evidence="11">
    <location>
        <position position="281"/>
    </location>
</feature>
<dbReference type="PROSITE" id="PS50208">
    <property type="entry name" value="CASPASE_P20"/>
    <property type="match status" value="1"/>
</dbReference>
<keyword evidence="2" id="KW-0645">Protease</keyword>
<dbReference type="Pfam" id="PF00619">
    <property type="entry name" value="CARD"/>
    <property type="match status" value="1"/>
</dbReference>
<evidence type="ECO:0000256" key="7">
    <source>
        <dbReference type="ARBA" id="ARBA00051445"/>
    </source>
</evidence>
<keyword evidence="3" id="KW-0053">Apoptosis</keyword>
<evidence type="ECO:0000259" key="14">
    <source>
        <dbReference type="PROSITE" id="PS50208"/>
    </source>
</evidence>
<dbReference type="CDD" id="cd00032">
    <property type="entry name" value="CASc"/>
    <property type="match status" value="1"/>
</dbReference>
<dbReference type="AlphaFoldDB" id="V9KZT1"/>
<dbReference type="InterPro" id="IPR033139">
    <property type="entry name" value="Caspase_cys_AS"/>
</dbReference>
<evidence type="ECO:0000256" key="3">
    <source>
        <dbReference type="ARBA" id="ARBA00022703"/>
    </source>
</evidence>
<evidence type="ECO:0000256" key="6">
    <source>
        <dbReference type="ARBA" id="ARBA00023145"/>
    </source>
</evidence>
<dbReference type="InterPro" id="IPR011029">
    <property type="entry name" value="DEATH-like_dom_sf"/>
</dbReference>
<dbReference type="PROSITE" id="PS01122">
    <property type="entry name" value="CASPASE_CYS"/>
    <property type="match status" value="1"/>
</dbReference>
<dbReference type="PRINTS" id="PR00376">
    <property type="entry name" value="IL1BCENZYME"/>
</dbReference>
<dbReference type="InterPro" id="IPR001315">
    <property type="entry name" value="CARD"/>
</dbReference>
<dbReference type="InterPro" id="IPR015917">
    <property type="entry name" value="Pept_C14A"/>
</dbReference>
<dbReference type="Gene3D" id="3.30.70.1470">
    <property type="entry name" value="Caspase-like"/>
    <property type="match status" value="1"/>
</dbReference>
<dbReference type="EC" id="3.4.22.55" evidence="8"/>
<feature type="active site" evidence="11">
    <location>
        <position position="238"/>
    </location>
</feature>
<evidence type="ECO:0000256" key="2">
    <source>
        <dbReference type="ARBA" id="ARBA00022670"/>
    </source>
</evidence>
<evidence type="ECO:0000259" key="13">
    <source>
        <dbReference type="PROSITE" id="PS50207"/>
    </source>
</evidence>
<evidence type="ECO:0000256" key="8">
    <source>
        <dbReference type="ARBA" id="ARBA00066475"/>
    </source>
</evidence>
<dbReference type="SUPFAM" id="SSF52129">
    <property type="entry name" value="Caspase-like"/>
    <property type="match status" value="1"/>
</dbReference>